<keyword evidence="3" id="KW-0863">Zinc-finger</keyword>
<feature type="zinc finger region" description="FLZ-type" evidence="4">
    <location>
        <begin position="83"/>
        <end position="127"/>
    </location>
</feature>
<dbReference type="InterPro" id="IPR007650">
    <property type="entry name" value="Zf-FLZ_dom"/>
</dbReference>
<reference evidence="6" key="1">
    <citation type="submission" date="2022-02" db="EMBL/GenBank/DDBJ databases">
        <authorList>
            <person name="Henning P.M."/>
            <person name="McCubbin A.G."/>
            <person name="Shore J.S."/>
        </authorList>
    </citation>
    <scope>NUCLEOTIDE SEQUENCE</scope>
    <source>
        <strain evidence="6">F60SS</strain>
        <tissue evidence="6">Leaves</tissue>
    </source>
</reference>
<comment type="caution">
    <text evidence="6">The sequence shown here is derived from an EMBL/GenBank/DDBJ whole genome shotgun (WGS) entry which is preliminary data.</text>
</comment>
<dbReference type="AlphaFoldDB" id="A0A9Q0FIH9"/>
<evidence type="ECO:0000256" key="3">
    <source>
        <dbReference type="ARBA" id="ARBA00022771"/>
    </source>
</evidence>
<feature type="domain" description="FLZ-type" evidence="5">
    <location>
        <begin position="83"/>
        <end position="127"/>
    </location>
</feature>
<keyword evidence="7" id="KW-1185">Reference proteome</keyword>
<dbReference type="PROSITE" id="PS51795">
    <property type="entry name" value="ZF_FLZ"/>
    <property type="match status" value="1"/>
</dbReference>
<reference evidence="6" key="2">
    <citation type="journal article" date="2023" name="Plants (Basel)">
        <title>Annotation of the Turnera subulata (Passifloraceae) Draft Genome Reveals the S-Locus Evolved after the Divergence of Turneroideae from Passifloroideae in a Stepwise Manner.</title>
        <authorList>
            <person name="Henning P.M."/>
            <person name="Roalson E.H."/>
            <person name="Mir W."/>
            <person name="McCubbin A.G."/>
            <person name="Shore J.S."/>
        </authorList>
    </citation>
    <scope>NUCLEOTIDE SEQUENCE</scope>
    <source>
        <strain evidence="6">F60SS</strain>
    </source>
</reference>
<keyword evidence="3" id="KW-0862">Zinc</keyword>
<evidence type="ECO:0000259" key="5">
    <source>
        <dbReference type="PROSITE" id="PS51795"/>
    </source>
</evidence>
<dbReference type="Proteomes" id="UP001141552">
    <property type="component" value="Unassembled WGS sequence"/>
</dbReference>
<protein>
    <recommendedName>
        <fullName evidence="5">FLZ-type domain-containing protein</fullName>
    </recommendedName>
</protein>
<comment type="similarity">
    <text evidence="1">Belongs to the FLZ family.</text>
</comment>
<evidence type="ECO:0000313" key="6">
    <source>
        <dbReference type="EMBL" id="KAJ4831006.1"/>
    </source>
</evidence>
<accession>A0A9Q0FIH9</accession>
<dbReference type="EMBL" id="JAKUCV010005471">
    <property type="protein sequence ID" value="KAJ4831006.1"/>
    <property type="molecule type" value="Genomic_DNA"/>
</dbReference>
<organism evidence="6 7">
    <name type="scientific">Turnera subulata</name>
    <dbReference type="NCBI Taxonomy" id="218843"/>
    <lineage>
        <taxon>Eukaryota</taxon>
        <taxon>Viridiplantae</taxon>
        <taxon>Streptophyta</taxon>
        <taxon>Embryophyta</taxon>
        <taxon>Tracheophyta</taxon>
        <taxon>Spermatophyta</taxon>
        <taxon>Magnoliopsida</taxon>
        <taxon>eudicotyledons</taxon>
        <taxon>Gunneridae</taxon>
        <taxon>Pentapetalae</taxon>
        <taxon>rosids</taxon>
        <taxon>fabids</taxon>
        <taxon>Malpighiales</taxon>
        <taxon>Passifloraceae</taxon>
        <taxon>Turnera</taxon>
    </lineage>
</organism>
<keyword evidence="2" id="KW-0479">Metal-binding</keyword>
<dbReference type="GO" id="GO:0008270">
    <property type="term" value="F:zinc ion binding"/>
    <property type="evidence" value="ECO:0007669"/>
    <property type="project" value="UniProtKB-KW"/>
</dbReference>
<evidence type="ECO:0000256" key="1">
    <source>
        <dbReference type="ARBA" id="ARBA00009374"/>
    </source>
</evidence>
<evidence type="ECO:0000313" key="7">
    <source>
        <dbReference type="Proteomes" id="UP001141552"/>
    </source>
</evidence>
<evidence type="ECO:0000256" key="4">
    <source>
        <dbReference type="PROSITE-ProRule" id="PRU01131"/>
    </source>
</evidence>
<evidence type="ECO:0000256" key="2">
    <source>
        <dbReference type="ARBA" id="ARBA00022723"/>
    </source>
</evidence>
<dbReference type="InterPro" id="IPR044533">
    <property type="entry name" value="FLZ1/2/3"/>
</dbReference>
<name>A0A9Q0FIH9_9ROSI</name>
<proteinExistence type="inferred from homology"/>
<gene>
    <name evidence="6" type="ORF">Tsubulata_029564</name>
</gene>
<dbReference type="OrthoDB" id="808673at2759"/>
<sequence>MPGKRSRASKSQSFGDMTSLVRRMSPELRCGEAGGDSEHVAHTQSLQVSQIMAIGTDVPASKGRDGLGGGGGGGGGNAQMNEHFLERCHLCKKRLSHGSDVYMYGYLRAFCSPDCRDVQIEMEKAAPKVLAQSTNAVTWRAQ</sequence>
<dbReference type="Pfam" id="PF04570">
    <property type="entry name" value="zf-FLZ"/>
    <property type="match status" value="1"/>
</dbReference>
<dbReference type="PANTHER" id="PTHR46057:SF54">
    <property type="entry name" value="FCS-LIKE ZINC FINGER 16"/>
    <property type="match status" value="1"/>
</dbReference>
<dbReference type="PANTHER" id="PTHR46057">
    <property type="entry name" value="FCS-LIKE ZINC FINGER 1-RELATED"/>
    <property type="match status" value="1"/>
</dbReference>